<dbReference type="InterPro" id="IPR011009">
    <property type="entry name" value="Kinase-like_dom_sf"/>
</dbReference>
<reference evidence="2 3" key="1">
    <citation type="journal article" date="2016" name="Genome Biol. Evol.">
        <title>Divergent and convergent evolution of fungal pathogenicity.</title>
        <authorList>
            <person name="Shang Y."/>
            <person name="Xiao G."/>
            <person name="Zheng P."/>
            <person name="Cen K."/>
            <person name="Zhan S."/>
            <person name="Wang C."/>
        </authorList>
    </citation>
    <scope>NUCLEOTIDE SEQUENCE [LARGE SCALE GENOMIC DNA]</scope>
    <source>
        <strain evidence="2 3">RCEF 264</strain>
    </source>
</reference>
<dbReference type="PANTHER" id="PTHR44167:SF24">
    <property type="entry name" value="SERINE_THREONINE-PROTEIN KINASE CHK2"/>
    <property type="match status" value="1"/>
</dbReference>
<dbReference type="EMBL" id="AZHD01000001">
    <property type="protein sequence ID" value="OAA68354.1"/>
    <property type="molecule type" value="Genomic_DNA"/>
</dbReference>
<dbReference type="InterPro" id="IPR000719">
    <property type="entry name" value="Prot_kinase_dom"/>
</dbReference>
<dbReference type="Gene3D" id="1.10.510.10">
    <property type="entry name" value="Transferase(Phosphotransferase) domain 1"/>
    <property type="match status" value="1"/>
</dbReference>
<name>A0A162LBS2_9HYPO</name>
<dbReference type="GO" id="GO:0004674">
    <property type="term" value="F:protein serine/threonine kinase activity"/>
    <property type="evidence" value="ECO:0007669"/>
    <property type="project" value="TreeGrafter"/>
</dbReference>
<dbReference type="OrthoDB" id="10252171at2759"/>
<dbReference type="GO" id="GO:0005524">
    <property type="term" value="F:ATP binding"/>
    <property type="evidence" value="ECO:0007669"/>
    <property type="project" value="InterPro"/>
</dbReference>
<evidence type="ECO:0000259" key="1">
    <source>
        <dbReference type="PROSITE" id="PS50011"/>
    </source>
</evidence>
<dbReference type="GO" id="GO:0005737">
    <property type="term" value="C:cytoplasm"/>
    <property type="evidence" value="ECO:0007669"/>
    <property type="project" value="TreeGrafter"/>
</dbReference>
<evidence type="ECO:0000313" key="3">
    <source>
        <dbReference type="Proteomes" id="UP000076874"/>
    </source>
</evidence>
<accession>A0A162LBS2</accession>
<sequence length="348" mass="39111">MSLHRLTYHVPLGRVACRSPFRRPAYPPGIRTTASAIVGKSGRVYVQGDVLQRRDDPRLSIFKAESGKASVVLKRVTKPFYEFSMRFANEFAGSHRLRLHTDCNEEEGILVYPYFRDTLLGLMQADPDFPPVERKKILQCVGEAIQELHHEDWIHIDVKPDNILVNWTSDEDGQKTVTGVNLGDFDIAFKSEGGRPRQTPYAIGNAMWRSPEGQTGRGVTKASDIFSFGLVCIYAMGGGQFLLLNNYQELVKHGIPPEQEILARHFAYFGLVPEGLLKQVDNELWCGALKEASASAAKAVKEHPDLRFQHWGAELHPEAQIMISGMTNPDPTVRPTIDQVMASPWWQD</sequence>
<comment type="caution">
    <text evidence="2">The sequence shown here is derived from an EMBL/GenBank/DDBJ whole genome shotgun (WGS) entry which is preliminary data.</text>
</comment>
<dbReference type="SMART" id="SM00220">
    <property type="entry name" value="S_TKc"/>
    <property type="match status" value="1"/>
</dbReference>
<proteinExistence type="predicted"/>
<gene>
    <name evidence="2" type="ORF">SPI_00549</name>
</gene>
<keyword evidence="2" id="KW-0418">Kinase</keyword>
<evidence type="ECO:0000313" key="2">
    <source>
        <dbReference type="EMBL" id="OAA68354.1"/>
    </source>
</evidence>
<keyword evidence="2" id="KW-0808">Transferase</keyword>
<dbReference type="SUPFAM" id="SSF56112">
    <property type="entry name" value="Protein kinase-like (PK-like)"/>
    <property type="match status" value="1"/>
</dbReference>
<dbReference type="Pfam" id="PF00069">
    <property type="entry name" value="Pkinase"/>
    <property type="match status" value="1"/>
</dbReference>
<dbReference type="PROSITE" id="PS50011">
    <property type="entry name" value="PROTEIN_KINASE_DOM"/>
    <property type="match status" value="1"/>
</dbReference>
<dbReference type="STRING" id="1081102.A0A162LBS2"/>
<dbReference type="GO" id="GO:0044773">
    <property type="term" value="P:mitotic DNA damage checkpoint signaling"/>
    <property type="evidence" value="ECO:0007669"/>
    <property type="project" value="TreeGrafter"/>
</dbReference>
<dbReference type="Proteomes" id="UP000076874">
    <property type="component" value="Unassembled WGS sequence"/>
</dbReference>
<keyword evidence="3" id="KW-1185">Reference proteome</keyword>
<organism evidence="2 3">
    <name type="scientific">Niveomyces insectorum RCEF 264</name>
    <dbReference type="NCBI Taxonomy" id="1081102"/>
    <lineage>
        <taxon>Eukaryota</taxon>
        <taxon>Fungi</taxon>
        <taxon>Dikarya</taxon>
        <taxon>Ascomycota</taxon>
        <taxon>Pezizomycotina</taxon>
        <taxon>Sordariomycetes</taxon>
        <taxon>Hypocreomycetidae</taxon>
        <taxon>Hypocreales</taxon>
        <taxon>Cordycipitaceae</taxon>
        <taxon>Niveomyces</taxon>
    </lineage>
</organism>
<dbReference type="PANTHER" id="PTHR44167">
    <property type="entry name" value="OVARIAN-SPECIFIC SERINE/THREONINE-PROTEIN KINASE LOK-RELATED"/>
    <property type="match status" value="1"/>
</dbReference>
<dbReference type="GO" id="GO:0005634">
    <property type="term" value="C:nucleus"/>
    <property type="evidence" value="ECO:0007669"/>
    <property type="project" value="TreeGrafter"/>
</dbReference>
<dbReference type="AlphaFoldDB" id="A0A162LBS2"/>
<protein>
    <submittedName>
        <fullName evidence="2">Protein kinase-like domain protein</fullName>
    </submittedName>
</protein>
<feature type="domain" description="Protein kinase" evidence="1">
    <location>
        <begin position="30"/>
        <end position="346"/>
    </location>
</feature>